<feature type="region of interest" description="Disordered" evidence="1">
    <location>
        <begin position="1"/>
        <end position="58"/>
    </location>
</feature>
<feature type="region of interest" description="Disordered" evidence="1">
    <location>
        <begin position="319"/>
        <end position="338"/>
    </location>
</feature>
<dbReference type="EMBL" id="CADEAL010002746">
    <property type="protein sequence ID" value="CAB1441954.1"/>
    <property type="molecule type" value="Genomic_DNA"/>
</dbReference>
<keyword evidence="3" id="KW-1185">Reference proteome</keyword>
<feature type="compositionally biased region" description="Basic and acidic residues" evidence="1">
    <location>
        <begin position="44"/>
        <end position="53"/>
    </location>
</feature>
<accession>A0A9N7UYH8</accession>
<protein>
    <submittedName>
        <fullName evidence="2">Uncharacterized protein</fullName>
    </submittedName>
</protein>
<evidence type="ECO:0000313" key="3">
    <source>
        <dbReference type="Proteomes" id="UP001153269"/>
    </source>
</evidence>
<sequence>MPGGGIGPSGAAQTVCSHRSVITQPEGEEEKGENEKRRKRRRRKEEEENKRKEEEEEEWDSCNHRGALVIHEQMDFLPDSEITQITRLQRDAGVQRLSCHFSWPEFCDERRRFHQEFVFDVVVFAAARGFPWPDVVQTAVIAKTIFPQLDGLDAPELVSLLRAVMSERLPNLGPVHRHQFTHFLADACLTRPRLYQAVVRGAADVSVTQLHLEVLLPPTPQPLAQGTELHEWERQRQQTQLCSSLRQKEEQLRSLRLGPRVTLGDIPEALHLDKEGVSRVVRAAVRATEGQMLQSLNLEASLLSDILQLRLQQAALATRGHHNPAPTRAGPAAAAKGKIQTAKTVAGGNALSSISPASQLPILHCQIREERAPTDRDPKLIYKQ</sequence>
<dbReference type="Proteomes" id="UP001153269">
    <property type="component" value="Unassembled WGS sequence"/>
</dbReference>
<organism evidence="2 3">
    <name type="scientific">Pleuronectes platessa</name>
    <name type="common">European plaice</name>
    <dbReference type="NCBI Taxonomy" id="8262"/>
    <lineage>
        <taxon>Eukaryota</taxon>
        <taxon>Metazoa</taxon>
        <taxon>Chordata</taxon>
        <taxon>Craniata</taxon>
        <taxon>Vertebrata</taxon>
        <taxon>Euteleostomi</taxon>
        <taxon>Actinopterygii</taxon>
        <taxon>Neopterygii</taxon>
        <taxon>Teleostei</taxon>
        <taxon>Neoteleostei</taxon>
        <taxon>Acanthomorphata</taxon>
        <taxon>Carangaria</taxon>
        <taxon>Pleuronectiformes</taxon>
        <taxon>Pleuronectoidei</taxon>
        <taxon>Pleuronectidae</taxon>
        <taxon>Pleuronectes</taxon>
    </lineage>
</organism>
<dbReference type="AlphaFoldDB" id="A0A9N7UYH8"/>
<name>A0A9N7UYH8_PLEPL</name>
<evidence type="ECO:0000313" key="2">
    <source>
        <dbReference type="EMBL" id="CAB1441954.1"/>
    </source>
</evidence>
<feature type="compositionally biased region" description="Low complexity" evidence="1">
    <location>
        <begin position="324"/>
        <end position="335"/>
    </location>
</feature>
<proteinExistence type="predicted"/>
<evidence type="ECO:0000256" key="1">
    <source>
        <dbReference type="SAM" id="MobiDB-lite"/>
    </source>
</evidence>
<comment type="caution">
    <text evidence="2">The sequence shown here is derived from an EMBL/GenBank/DDBJ whole genome shotgun (WGS) entry which is preliminary data.</text>
</comment>
<gene>
    <name evidence="2" type="ORF">PLEPLA_LOCUS29670</name>
</gene>
<reference evidence="2" key="1">
    <citation type="submission" date="2020-03" db="EMBL/GenBank/DDBJ databases">
        <authorList>
            <person name="Weist P."/>
        </authorList>
    </citation>
    <scope>NUCLEOTIDE SEQUENCE</scope>
</reference>
<feature type="compositionally biased region" description="Polar residues" evidence="1">
    <location>
        <begin position="11"/>
        <end position="23"/>
    </location>
</feature>